<dbReference type="RefSeq" id="WP_323450217.1">
    <property type="nucleotide sequence ID" value="NZ_BSBI01000013.1"/>
</dbReference>
<comment type="caution">
    <text evidence="1">The sequence shown here is derived from an EMBL/GenBank/DDBJ whole genome shotgun (WGS) entry which is preliminary data.</text>
</comment>
<organism evidence="1 2">
    <name type="scientific">Streptomyces yaizuensis</name>
    <dbReference type="NCBI Taxonomy" id="2989713"/>
    <lineage>
        <taxon>Bacteria</taxon>
        <taxon>Bacillati</taxon>
        <taxon>Actinomycetota</taxon>
        <taxon>Actinomycetes</taxon>
        <taxon>Kitasatosporales</taxon>
        <taxon>Streptomycetaceae</taxon>
        <taxon>Streptomyces</taxon>
    </lineage>
</organism>
<dbReference type="EMBL" id="BSBI01000013">
    <property type="protein sequence ID" value="GLF98234.1"/>
    <property type="molecule type" value="Genomic_DNA"/>
</dbReference>
<sequence>MVKLGWIRSPQSVEVRFGTSRAGAVDVLLFRTADIDALPRTHTEVDWEELRATGQGQCSPLTALMDAVPSN</sequence>
<gene>
    <name evidence="1" type="ORF">SYYSPA8_28075</name>
</gene>
<evidence type="ECO:0000313" key="2">
    <source>
        <dbReference type="Proteomes" id="UP001291653"/>
    </source>
</evidence>
<evidence type="ECO:0000313" key="1">
    <source>
        <dbReference type="EMBL" id="GLF98234.1"/>
    </source>
</evidence>
<keyword evidence="2" id="KW-1185">Reference proteome</keyword>
<protein>
    <submittedName>
        <fullName evidence="1">Uncharacterized protein</fullName>
    </submittedName>
</protein>
<proteinExistence type="predicted"/>
<reference evidence="1 2" key="1">
    <citation type="submission" date="2022-10" db="EMBL/GenBank/DDBJ databases">
        <title>Draft genome sequence of Streptomyces sp. YSPA8.</title>
        <authorList>
            <person name="Moriuchi R."/>
            <person name="Dohra H."/>
            <person name="Yamamura H."/>
            <person name="Kodani S."/>
        </authorList>
    </citation>
    <scope>NUCLEOTIDE SEQUENCE [LARGE SCALE GENOMIC DNA]</scope>
    <source>
        <strain evidence="1 2">YSPA8</strain>
    </source>
</reference>
<accession>A0ABQ5P6Q0</accession>
<dbReference type="Proteomes" id="UP001291653">
    <property type="component" value="Unassembled WGS sequence"/>
</dbReference>
<name>A0ABQ5P6Q0_9ACTN</name>